<dbReference type="GeneID" id="31018176"/>
<reference evidence="2 3" key="1">
    <citation type="submission" date="2016-10" db="EMBL/GenBank/DDBJ databases">
        <title>Proteomics and genomics reveal pathogen-plant mechanisms compatible with a hemibiotrophic lifestyle of Diplodia corticola.</title>
        <authorList>
            <person name="Fernandes I."/>
            <person name="De Jonge R."/>
            <person name="Van De Peer Y."/>
            <person name="Devreese B."/>
            <person name="Alves A."/>
            <person name="Esteves A.C."/>
        </authorList>
    </citation>
    <scope>NUCLEOTIDE SEQUENCE [LARGE SCALE GENOMIC DNA]</scope>
    <source>
        <strain evidence="2 3">CBS 112549</strain>
    </source>
</reference>
<name>A0A1J9SDK8_9PEZI</name>
<feature type="compositionally biased region" description="Basic and acidic residues" evidence="1">
    <location>
        <begin position="44"/>
        <end position="63"/>
    </location>
</feature>
<feature type="compositionally biased region" description="Polar residues" evidence="1">
    <location>
        <begin position="33"/>
        <end position="43"/>
    </location>
</feature>
<feature type="region of interest" description="Disordered" evidence="1">
    <location>
        <begin position="33"/>
        <end position="71"/>
    </location>
</feature>
<keyword evidence="3" id="KW-1185">Reference proteome</keyword>
<proteinExistence type="predicted"/>
<dbReference type="RefSeq" id="XP_020133776.1">
    <property type="nucleotide sequence ID" value="XM_020277915.1"/>
</dbReference>
<gene>
    <name evidence="2" type="ORF">BKCO1_600046</name>
</gene>
<dbReference type="EMBL" id="MNUE01000006">
    <property type="protein sequence ID" value="OJD37661.1"/>
    <property type="molecule type" value="Genomic_DNA"/>
</dbReference>
<dbReference type="OrthoDB" id="9999611at2759"/>
<protein>
    <submittedName>
        <fullName evidence="2">Uncharacterized protein</fullName>
    </submittedName>
</protein>
<sequence>MSSNTNNPASNPGLVSGHAEYVKGAAESTIGSLTGSNAWQKSGEQAKAHAVDAMKQASADRDPASSGYGRAEEVAGKVTGCEGMRQEGAASANAEKRQ</sequence>
<evidence type="ECO:0000256" key="1">
    <source>
        <dbReference type="SAM" id="MobiDB-lite"/>
    </source>
</evidence>
<dbReference type="Proteomes" id="UP000183809">
    <property type="component" value="Unassembled WGS sequence"/>
</dbReference>
<evidence type="ECO:0000313" key="2">
    <source>
        <dbReference type="EMBL" id="OJD37661.1"/>
    </source>
</evidence>
<organism evidence="2 3">
    <name type="scientific">Diplodia corticola</name>
    <dbReference type="NCBI Taxonomy" id="236234"/>
    <lineage>
        <taxon>Eukaryota</taxon>
        <taxon>Fungi</taxon>
        <taxon>Dikarya</taxon>
        <taxon>Ascomycota</taxon>
        <taxon>Pezizomycotina</taxon>
        <taxon>Dothideomycetes</taxon>
        <taxon>Dothideomycetes incertae sedis</taxon>
        <taxon>Botryosphaeriales</taxon>
        <taxon>Botryosphaeriaceae</taxon>
        <taxon>Diplodia</taxon>
    </lineage>
</organism>
<evidence type="ECO:0000313" key="3">
    <source>
        <dbReference type="Proteomes" id="UP000183809"/>
    </source>
</evidence>
<comment type="caution">
    <text evidence="2">The sequence shown here is derived from an EMBL/GenBank/DDBJ whole genome shotgun (WGS) entry which is preliminary data.</text>
</comment>
<accession>A0A1J9SDK8</accession>
<dbReference type="AlphaFoldDB" id="A0A1J9SDK8"/>